<feature type="transmembrane region" description="Helical" evidence="1">
    <location>
        <begin position="35"/>
        <end position="54"/>
    </location>
</feature>
<dbReference type="RefSeq" id="WP_379983172.1">
    <property type="nucleotide sequence ID" value="NZ_JADIKD010000012.1"/>
</dbReference>
<proteinExistence type="predicted"/>
<evidence type="ECO:0000313" key="2">
    <source>
        <dbReference type="EMBL" id="MFK2919205.1"/>
    </source>
</evidence>
<evidence type="ECO:0000313" key="3">
    <source>
        <dbReference type="Proteomes" id="UP001620408"/>
    </source>
</evidence>
<keyword evidence="1" id="KW-1133">Transmembrane helix</keyword>
<dbReference type="Proteomes" id="UP001620408">
    <property type="component" value="Unassembled WGS sequence"/>
</dbReference>
<reference evidence="2 3" key="1">
    <citation type="submission" date="2020-10" db="EMBL/GenBank/DDBJ databases">
        <title>Phylogeny of dyella-like bacteria.</title>
        <authorList>
            <person name="Fu J."/>
        </authorList>
    </citation>
    <scope>NUCLEOTIDE SEQUENCE [LARGE SCALE GENOMIC DNA]</scope>
    <source>
        <strain evidence="2 3">BB4</strain>
    </source>
</reference>
<keyword evidence="3" id="KW-1185">Reference proteome</keyword>
<organism evidence="2 3">
    <name type="scientific">Dyella koreensis</name>
    <dbReference type="NCBI Taxonomy" id="311235"/>
    <lineage>
        <taxon>Bacteria</taxon>
        <taxon>Pseudomonadati</taxon>
        <taxon>Pseudomonadota</taxon>
        <taxon>Gammaproteobacteria</taxon>
        <taxon>Lysobacterales</taxon>
        <taxon>Rhodanobacteraceae</taxon>
        <taxon>Dyella</taxon>
    </lineage>
</organism>
<sequence length="89" mass="9423">MHTLMVVSGGLLLLATFLWFGGLWGNDATALALAAKVFVPAWLVVSLVNLWVGVSHAGYSVRDELPVLLIVFAIPAVVAAVAAWHFGHS</sequence>
<keyword evidence="1" id="KW-0472">Membrane</keyword>
<evidence type="ECO:0000256" key="1">
    <source>
        <dbReference type="SAM" id="Phobius"/>
    </source>
</evidence>
<dbReference type="EMBL" id="JADIKD010000012">
    <property type="protein sequence ID" value="MFK2919205.1"/>
    <property type="molecule type" value="Genomic_DNA"/>
</dbReference>
<gene>
    <name evidence="2" type="ORF">ISS97_18185</name>
</gene>
<comment type="caution">
    <text evidence="2">The sequence shown here is derived from an EMBL/GenBank/DDBJ whole genome shotgun (WGS) entry which is preliminary data.</text>
</comment>
<accession>A0ABW8K9B6</accession>
<feature type="transmembrane region" description="Helical" evidence="1">
    <location>
        <begin position="66"/>
        <end position="86"/>
    </location>
</feature>
<keyword evidence="1" id="KW-0812">Transmembrane</keyword>
<name>A0ABW8K9B6_9GAMM</name>
<protein>
    <submittedName>
        <fullName evidence="2">Uncharacterized protein</fullName>
    </submittedName>
</protein>